<accession>A0A0R0CQL6</accession>
<dbReference type="GO" id="GO:0000271">
    <property type="term" value="P:polysaccharide biosynthetic process"/>
    <property type="evidence" value="ECO:0007669"/>
    <property type="project" value="InterPro"/>
</dbReference>
<comment type="caution">
    <text evidence="8">The sequence shown here is derived from an EMBL/GenBank/DDBJ whole genome shotgun (WGS) entry which is preliminary data.</text>
</comment>
<protein>
    <recommendedName>
        <fullName evidence="7">GtrA/DPMS transmembrane domain-containing protein</fullName>
    </recommendedName>
</protein>
<dbReference type="Proteomes" id="UP000052052">
    <property type="component" value="Unassembled WGS sequence"/>
</dbReference>
<dbReference type="PANTHER" id="PTHR38459:SF1">
    <property type="entry name" value="PROPHAGE BACTOPRENOL-LINKED GLUCOSE TRANSLOCASE HOMOLOG"/>
    <property type="match status" value="1"/>
</dbReference>
<evidence type="ECO:0000256" key="6">
    <source>
        <dbReference type="SAM" id="Phobius"/>
    </source>
</evidence>
<sequence length="126" mass="13630">MTLVRQGTLFVLMGLVQLALDTLVTVLLSRAGMPLAAANVAGRVSGAALGFWLNGRVTFARADSVLGRRQALRFLIVWLALTLVSTALVAGIGQHATLRTAWLAKPVVEVMLAGISFFISRHWIYR</sequence>
<dbReference type="EMBL" id="LDJL01000002">
    <property type="protein sequence ID" value="KRG71638.1"/>
    <property type="molecule type" value="Genomic_DNA"/>
</dbReference>
<gene>
    <name evidence="8" type="ORF">ABB29_02450</name>
</gene>
<evidence type="ECO:0000256" key="3">
    <source>
        <dbReference type="ARBA" id="ARBA00022692"/>
    </source>
</evidence>
<dbReference type="AlphaFoldDB" id="A0A0R0CQL6"/>
<keyword evidence="3 6" id="KW-0812">Transmembrane</keyword>
<dbReference type="InterPro" id="IPR051401">
    <property type="entry name" value="GtrA_CellWall_Glycosyl"/>
</dbReference>
<reference evidence="8 9" key="1">
    <citation type="submission" date="2015-05" db="EMBL/GenBank/DDBJ databases">
        <title>Genome sequencing and analysis of members of genus Stenotrophomonas.</title>
        <authorList>
            <person name="Patil P.P."/>
            <person name="Midha S."/>
            <person name="Patil P.B."/>
        </authorList>
    </citation>
    <scope>NUCLEOTIDE SEQUENCE [LARGE SCALE GENOMIC DNA]</scope>
    <source>
        <strain evidence="8 9">DSM 21858</strain>
    </source>
</reference>
<proteinExistence type="inferred from homology"/>
<dbReference type="STRING" id="344882.ABB29_02450"/>
<evidence type="ECO:0000313" key="9">
    <source>
        <dbReference type="Proteomes" id="UP000052052"/>
    </source>
</evidence>
<comment type="subcellular location">
    <subcellularLocation>
        <location evidence="1">Membrane</location>
        <topology evidence="1">Multi-pass membrane protein</topology>
    </subcellularLocation>
</comment>
<evidence type="ECO:0000256" key="4">
    <source>
        <dbReference type="ARBA" id="ARBA00022989"/>
    </source>
</evidence>
<keyword evidence="4 6" id="KW-1133">Transmembrane helix</keyword>
<keyword evidence="5 6" id="KW-0472">Membrane</keyword>
<dbReference type="PANTHER" id="PTHR38459">
    <property type="entry name" value="PROPHAGE BACTOPRENOL-LINKED GLUCOSE TRANSLOCASE HOMOLOG"/>
    <property type="match status" value="1"/>
</dbReference>
<organism evidence="8 9">
    <name type="scientific">Pseudoxanthomonas dokdonensis</name>
    <dbReference type="NCBI Taxonomy" id="344882"/>
    <lineage>
        <taxon>Bacteria</taxon>
        <taxon>Pseudomonadati</taxon>
        <taxon>Pseudomonadota</taxon>
        <taxon>Gammaproteobacteria</taxon>
        <taxon>Lysobacterales</taxon>
        <taxon>Lysobacteraceae</taxon>
        <taxon>Pseudoxanthomonas</taxon>
    </lineage>
</organism>
<feature type="transmembrane region" description="Helical" evidence="6">
    <location>
        <begin position="102"/>
        <end position="120"/>
    </location>
</feature>
<dbReference type="OrthoDB" id="5966606at2"/>
<dbReference type="RefSeq" id="WP_057657025.1">
    <property type="nucleotide sequence ID" value="NZ_LDJL01000002.1"/>
</dbReference>
<dbReference type="Pfam" id="PF04138">
    <property type="entry name" value="GtrA_DPMS_TM"/>
    <property type="match status" value="1"/>
</dbReference>
<comment type="similarity">
    <text evidence="2">Belongs to the GtrA family.</text>
</comment>
<evidence type="ECO:0000256" key="1">
    <source>
        <dbReference type="ARBA" id="ARBA00004141"/>
    </source>
</evidence>
<keyword evidence="9" id="KW-1185">Reference proteome</keyword>
<feature type="transmembrane region" description="Helical" evidence="6">
    <location>
        <begin position="35"/>
        <end position="53"/>
    </location>
</feature>
<feature type="transmembrane region" description="Helical" evidence="6">
    <location>
        <begin position="7"/>
        <end position="29"/>
    </location>
</feature>
<dbReference type="InterPro" id="IPR007267">
    <property type="entry name" value="GtrA_DPMS_TM"/>
</dbReference>
<name>A0A0R0CQL6_9GAMM</name>
<dbReference type="PATRIC" id="fig|344882.3.peg.1697"/>
<evidence type="ECO:0000259" key="7">
    <source>
        <dbReference type="Pfam" id="PF04138"/>
    </source>
</evidence>
<evidence type="ECO:0000256" key="2">
    <source>
        <dbReference type="ARBA" id="ARBA00009399"/>
    </source>
</evidence>
<evidence type="ECO:0000313" key="8">
    <source>
        <dbReference type="EMBL" id="KRG71638.1"/>
    </source>
</evidence>
<feature type="domain" description="GtrA/DPMS transmembrane" evidence="7">
    <location>
        <begin position="10"/>
        <end position="124"/>
    </location>
</feature>
<feature type="transmembrane region" description="Helical" evidence="6">
    <location>
        <begin position="74"/>
        <end position="96"/>
    </location>
</feature>
<dbReference type="GO" id="GO:0005886">
    <property type="term" value="C:plasma membrane"/>
    <property type="evidence" value="ECO:0007669"/>
    <property type="project" value="TreeGrafter"/>
</dbReference>
<evidence type="ECO:0000256" key="5">
    <source>
        <dbReference type="ARBA" id="ARBA00023136"/>
    </source>
</evidence>